<proteinExistence type="predicted"/>
<protein>
    <recommendedName>
        <fullName evidence="2">MD-2-related lipid-recognition domain-containing protein</fullName>
    </recommendedName>
</protein>
<feature type="domain" description="MD-2-related lipid-recognition" evidence="2">
    <location>
        <begin position="58"/>
        <end position="168"/>
    </location>
</feature>
<dbReference type="Pfam" id="PF02221">
    <property type="entry name" value="E1_DerP2_DerF2"/>
    <property type="match status" value="1"/>
</dbReference>
<gene>
    <name evidence="3" type="ORF">HOLleu_02693</name>
</gene>
<evidence type="ECO:0000259" key="2">
    <source>
        <dbReference type="Pfam" id="PF02221"/>
    </source>
</evidence>
<sequence>MMTRFCTTACYMVVMVWAFSLCLFEAKQSPSDVLRTGGIYHAPRSRDNPRSQGGPCKVEECGPCPEGSITFTPNPPEVDKDLYVNISLIAPTDIWYLTARGNVTMGDSFVRRFDENLCDVKADICPINKGEKLEYQDHFLLSSILIRRTTYSGYVELINQDDVHIGCYFVKDCLFV</sequence>
<dbReference type="Gene3D" id="2.60.40.770">
    <property type="match status" value="1"/>
</dbReference>
<evidence type="ECO:0000256" key="1">
    <source>
        <dbReference type="SAM" id="SignalP"/>
    </source>
</evidence>
<feature type="chain" id="PRO_5040381939" description="MD-2-related lipid-recognition domain-containing protein" evidence="1">
    <location>
        <begin position="19"/>
        <end position="176"/>
    </location>
</feature>
<comment type="caution">
    <text evidence="3">The sequence shown here is derived from an EMBL/GenBank/DDBJ whole genome shotgun (WGS) entry which is preliminary data.</text>
</comment>
<dbReference type="InterPro" id="IPR003172">
    <property type="entry name" value="ML_dom"/>
</dbReference>
<dbReference type="EMBL" id="JAIZAY010000001">
    <property type="protein sequence ID" value="KAJ8049791.1"/>
    <property type="molecule type" value="Genomic_DNA"/>
</dbReference>
<reference evidence="3" key="1">
    <citation type="submission" date="2021-10" db="EMBL/GenBank/DDBJ databases">
        <title>Tropical sea cucumber genome reveals ecological adaptation and Cuvierian tubules defense mechanism.</title>
        <authorList>
            <person name="Chen T."/>
        </authorList>
    </citation>
    <scope>NUCLEOTIDE SEQUENCE</scope>
    <source>
        <strain evidence="3">Nanhai2018</strain>
        <tissue evidence="3">Muscle</tissue>
    </source>
</reference>
<evidence type="ECO:0000313" key="4">
    <source>
        <dbReference type="Proteomes" id="UP001152320"/>
    </source>
</evidence>
<keyword evidence="4" id="KW-1185">Reference proteome</keyword>
<dbReference type="AlphaFoldDB" id="A0A9Q1CRN3"/>
<keyword evidence="1" id="KW-0732">Signal</keyword>
<dbReference type="InterPro" id="IPR014756">
    <property type="entry name" value="Ig_E-set"/>
</dbReference>
<organism evidence="3 4">
    <name type="scientific">Holothuria leucospilota</name>
    <name type="common">Black long sea cucumber</name>
    <name type="synonym">Mertensiothuria leucospilota</name>
    <dbReference type="NCBI Taxonomy" id="206669"/>
    <lineage>
        <taxon>Eukaryota</taxon>
        <taxon>Metazoa</taxon>
        <taxon>Echinodermata</taxon>
        <taxon>Eleutherozoa</taxon>
        <taxon>Echinozoa</taxon>
        <taxon>Holothuroidea</taxon>
        <taxon>Aspidochirotacea</taxon>
        <taxon>Aspidochirotida</taxon>
        <taxon>Holothuriidae</taxon>
        <taxon>Holothuria</taxon>
    </lineage>
</organism>
<name>A0A9Q1CRN3_HOLLE</name>
<evidence type="ECO:0000313" key="3">
    <source>
        <dbReference type="EMBL" id="KAJ8049791.1"/>
    </source>
</evidence>
<dbReference type="SUPFAM" id="SSF81296">
    <property type="entry name" value="E set domains"/>
    <property type="match status" value="1"/>
</dbReference>
<feature type="signal peptide" evidence="1">
    <location>
        <begin position="1"/>
        <end position="18"/>
    </location>
</feature>
<dbReference type="Proteomes" id="UP001152320">
    <property type="component" value="Chromosome 1"/>
</dbReference>
<dbReference type="OrthoDB" id="10218638at2759"/>
<accession>A0A9Q1CRN3</accession>